<evidence type="ECO:0000256" key="3">
    <source>
        <dbReference type="ARBA" id="ARBA00023098"/>
    </source>
</evidence>
<dbReference type="PANTHER" id="PTHR14226:SF10">
    <property type="entry name" value="TRIACYLGLYCEROL LIPASE 4-RELATED"/>
    <property type="match status" value="1"/>
</dbReference>
<comment type="caution">
    <text evidence="4">Lacks conserved residue(s) required for the propagation of feature annotation.</text>
</comment>
<dbReference type="Proteomes" id="UP000020735">
    <property type="component" value="Unassembled WGS sequence"/>
</dbReference>
<dbReference type="AlphaFoldDB" id="A0A009RME3"/>
<evidence type="ECO:0000259" key="5">
    <source>
        <dbReference type="PROSITE" id="PS51635"/>
    </source>
</evidence>
<dbReference type="EMBL" id="JEXJ01000198">
    <property type="protein sequence ID" value="EXC42300.1"/>
    <property type="molecule type" value="Genomic_DNA"/>
</dbReference>
<evidence type="ECO:0000313" key="6">
    <source>
        <dbReference type="EMBL" id="EXC42300.1"/>
    </source>
</evidence>
<dbReference type="CDD" id="cd07206">
    <property type="entry name" value="Pat_TGL3-4-5_SDP1"/>
    <property type="match status" value="1"/>
</dbReference>
<dbReference type="GO" id="GO:0004806">
    <property type="term" value="F:triacylglycerol lipase activity"/>
    <property type="evidence" value="ECO:0007669"/>
    <property type="project" value="InterPro"/>
</dbReference>
<evidence type="ECO:0000256" key="2">
    <source>
        <dbReference type="ARBA" id="ARBA00022963"/>
    </source>
</evidence>
<evidence type="ECO:0000313" key="7">
    <source>
        <dbReference type="Proteomes" id="UP000020735"/>
    </source>
</evidence>
<dbReference type="InterPro" id="IPR021771">
    <property type="entry name" value="Triacylglycerol_lipase_N"/>
</dbReference>
<dbReference type="Pfam" id="PF01734">
    <property type="entry name" value="Patatin"/>
    <property type="match status" value="1"/>
</dbReference>
<organism evidence="6 7">
    <name type="scientific">Acinetobacter baumannii 99063</name>
    <dbReference type="NCBI Taxonomy" id="1310630"/>
    <lineage>
        <taxon>Bacteria</taxon>
        <taxon>Pseudomonadati</taxon>
        <taxon>Pseudomonadota</taxon>
        <taxon>Gammaproteobacteria</taxon>
        <taxon>Moraxellales</taxon>
        <taxon>Moraxellaceae</taxon>
        <taxon>Acinetobacter</taxon>
        <taxon>Acinetobacter calcoaceticus/baumannii complex</taxon>
    </lineage>
</organism>
<keyword evidence="1 4" id="KW-0378">Hydrolase</keyword>
<dbReference type="InterPro" id="IPR002641">
    <property type="entry name" value="PNPLA_dom"/>
</dbReference>
<feature type="domain" description="PNPLA" evidence="5">
    <location>
        <begin position="157"/>
        <end position="344"/>
    </location>
</feature>
<feature type="active site" description="Nucleophile" evidence="4">
    <location>
        <position position="190"/>
    </location>
</feature>
<keyword evidence="2 4" id="KW-0442">Lipid degradation</keyword>
<dbReference type="Pfam" id="PF11815">
    <property type="entry name" value="DUF3336"/>
    <property type="match status" value="1"/>
</dbReference>
<dbReference type="Gene3D" id="3.40.1090.10">
    <property type="entry name" value="Cytosolic phospholipase A2 catalytic domain"/>
    <property type="match status" value="1"/>
</dbReference>
<dbReference type="PANTHER" id="PTHR14226">
    <property type="entry name" value="NEUROPATHY TARGET ESTERASE/SWISS CHEESE D.MELANOGASTER"/>
    <property type="match status" value="1"/>
</dbReference>
<evidence type="ECO:0000256" key="1">
    <source>
        <dbReference type="ARBA" id="ARBA00022801"/>
    </source>
</evidence>
<dbReference type="InterPro" id="IPR016035">
    <property type="entry name" value="Acyl_Trfase/lysoPLipase"/>
</dbReference>
<protein>
    <submittedName>
        <fullName evidence="6">Patatin-like phospholipase family protein</fullName>
    </submittedName>
</protein>
<gene>
    <name evidence="6" type="ORF">J529_4198</name>
</gene>
<dbReference type="InterPro" id="IPR050301">
    <property type="entry name" value="NTE"/>
</dbReference>
<proteinExistence type="predicted"/>
<name>A0A009RME3_ACIBA</name>
<evidence type="ECO:0000256" key="4">
    <source>
        <dbReference type="PROSITE-ProRule" id="PRU01161"/>
    </source>
</evidence>
<keyword evidence="3 4" id="KW-0443">Lipid metabolism</keyword>
<accession>A0A009RME3</accession>
<sequence>MFEKIRSDMNPHQAYRIKKLQRQLDMAESYEEWKSFALKLDEETGAQEWKFDNSSPYFDAELISYRYTLLKRYRQQHRTLDLIYLLKEGLTYDIANIGHPMLFAATHVGTKKLIEDYIEEVSQSLAYIASSECITFQRKEKIEFFENCEKAYGQPALMFSGGATLGLFHTGVCKALIEQDLMPKVLSGSSAGAIMTGMLGISASEDIQNLLNGEQFFSDAFHFRKLRELIKGNGGIADVHYLKKFLIENLGDLTFEEAFKKSGLNINVAVAPYDATENPRIMNAIMTPNVLVWSAVLASCAVPVLFPPVRLTSKRYDGEHTPYMANTKWVDGSVRSDFPQERMARLYNLNYTIASQVNPHVVPFMQDDARRFRKDVLSWPERILRRQGKVLSMGLMDFTRQRLGAISPVRRLLDHGYGVVGQRYYGDVNIIAKYSLKHYAYTLQNPRPHLFKRLQREGERATWPKISSIETHARIGKTIQHCLEVLRFEEKKHQPEYRRQWRKLHIGIDAETLQIRAIQLTTNNVSD</sequence>
<feature type="short sequence motif" description="GXSXG" evidence="4">
    <location>
        <begin position="188"/>
        <end position="192"/>
    </location>
</feature>
<feature type="active site" description="Proton acceptor" evidence="4">
    <location>
        <position position="331"/>
    </location>
</feature>
<dbReference type="SUPFAM" id="SSF52151">
    <property type="entry name" value="FabD/lysophospholipase-like"/>
    <property type="match status" value="1"/>
</dbReference>
<feature type="non-terminal residue" evidence="6">
    <location>
        <position position="527"/>
    </location>
</feature>
<dbReference type="GO" id="GO:0016042">
    <property type="term" value="P:lipid catabolic process"/>
    <property type="evidence" value="ECO:0007669"/>
    <property type="project" value="UniProtKB-UniRule"/>
</dbReference>
<comment type="caution">
    <text evidence="6">The sequence shown here is derived from an EMBL/GenBank/DDBJ whole genome shotgun (WGS) entry which is preliminary data.</text>
</comment>
<dbReference type="PROSITE" id="PS51635">
    <property type="entry name" value="PNPLA"/>
    <property type="match status" value="1"/>
</dbReference>
<reference evidence="6 7" key="1">
    <citation type="submission" date="2014-02" db="EMBL/GenBank/DDBJ databases">
        <title>Comparative genomics and transcriptomics to identify genetic mechanisms underlying the emergence of carbapenem resistant Acinetobacter baumannii (CRAb).</title>
        <authorList>
            <person name="Harris A.D."/>
            <person name="Johnson K.J."/>
            <person name="George J."/>
            <person name="Shefchek K."/>
            <person name="Daugherty S.C."/>
            <person name="Parankush S."/>
            <person name="Sadzewicz L."/>
            <person name="Tallon L."/>
            <person name="Sengamalay N."/>
            <person name="Hazen T.H."/>
            <person name="Rasko D.A."/>
        </authorList>
    </citation>
    <scope>NUCLEOTIDE SEQUENCE [LARGE SCALE GENOMIC DNA]</scope>
    <source>
        <strain evidence="6 7">99063</strain>
    </source>
</reference>